<gene>
    <name evidence="1" type="ORF">HII31_01949</name>
</gene>
<evidence type="ECO:0000313" key="1">
    <source>
        <dbReference type="EMBL" id="KAF7196579.1"/>
    </source>
</evidence>
<protein>
    <submittedName>
        <fullName evidence="1">Uncharacterized protein</fullName>
    </submittedName>
</protein>
<dbReference type="OrthoDB" id="3854593at2759"/>
<dbReference type="AlphaFoldDB" id="A0A8H6RSU4"/>
<comment type="caution">
    <text evidence="1">The sequence shown here is derived from an EMBL/GenBank/DDBJ whole genome shotgun (WGS) entry which is preliminary data.</text>
</comment>
<organism evidence="1 2">
    <name type="scientific">Pseudocercospora fuligena</name>
    <dbReference type="NCBI Taxonomy" id="685502"/>
    <lineage>
        <taxon>Eukaryota</taxon>
        <taxon>Fungi</taxon>
        <taxon>Dikarya</taxon>
        <taxon>Ascomycota</taxon>
        <taxon>Pezizomycotina</taxon>
        <taxon>Dothideomycetes</taxon>
        <taxon>Dothideomycetidae</taxon>
        <taxon>Mycosphaerellales</taxon>
        <taxon>Mycosphaerellaceae</taxon>
        <taxon>Pseudocercospora</taxon>
    </lineage>
</organism>
<proteinExistence type="predicted"/>
<accession>A0A8H6RSU4</accession>
<dbReference type="Proteomes" id="UP000660729">
    <property type="component" value="Unassembled WGS sequence"/>
</dbReference>
<reference evidence="1" key="1">
    <citation type="submission" date="2020-04" db="EMBL/GenBank/DDBJ databases">
        <title>Draft genome resource of the tomato pathogen Pseudocercospora fuligena.</title>
        <authorList>
            <person name="Zaccaron A."/>
        </authorList>
    </citation>
    <scope>NUCLEOTIDE SEQUENCE</scope>
    <source>
        <strain evidence="1">PF001</strain>
    </source>
</reference>
<sequence>MTSTDARSHAGMAAAPPSTLTAAQRVFGTAELLEMILLAATHYDYVTAPVTVLCSQRVNRNFRVTIQGSPALKRVLYLSHSEWNRQPRINPILVWFSYPTEVQAIRIPFRINYWPWSDQVDFVATKQAIKEGAGGIESWRRMLPIKSSRSTFSLRLVVDENREISAPFNIRTDITVGEFLEEGRKALQGKYPSMQW</sequence>
<name>A0A8H6RSU4_9PEZI</name>
<keyword evidence="2" id="KW-1185">Reference proteome</keyword>
<dbReference type="EMBL" id="JABCIY010000024">
    <property type="protein sequence ID" value="KAF7196579.1"/>
    <property type="molecule type" value="Genomic_DNA"/>
</dbReference>
<evidence type="ECO:0000313" key="2">
    <source>
        <dbReference type="Proteomes" id="UP000660729"/>
    </source>
</evidence>